<dbReference type="AlphaFoldDB" id="A0A6G1KS03"/>
<dbReference type="PANTHER" id="PTHR47784:SF5">
    <property type="entry name" value="STEROL UPTAKE CONTROL PROTEIN 2"/>
    <property type="match status" value="1"/>
</dbReference>
<dbReference type="GO" id="GO:0008270">
    <property type="term" value="F:zinc ion binding"/>
    <property type="evidence" value="ECO:0007669"/>
    <property type="project" value="InterPro"/>
</dbReference>
<keyword evidence="1" id="KW-0539">Nucleus</keyword>
<evidence type="ECO:0000313" key="3">
    <source>
        <dbReference type="EMBL" id="KAF2715590.1"/>
    </source>
</evidence>
<keyword evidence="4" id="KW-1185">Reference proteome</keyword>
<dbReference type="Proteomes" id="UP000799428">
    <property type="component" value="Unassembled WGS sequence"/>
</dbReference>
<evidence type="ECO:0000256" key="1">
    <source>
        <dbReference type="ARBA" id="ARBA00023242"/>
    </source>
</evidence>
<dbReference type="InterPro" id="IPR021858">
    <property type="entry name" value="Fun_TF"/>
</dbReference>
<dbReference type="SUPFAM" id="SSF57701">
    <property type="entry name" value="Zn2/Cys6 DNA-binding domain"/>
    <property type="match status" value="1"/>
</dbReference>
<dbReference type="PROSITE" id="PS00463">
    <property type="entry name" value="ZN2_CY6_FUNGAL_1"/>
    <property type="match status" value="1"/>
</dbReference>
<protein>
    <recommendedName>
        <fullName evidence="2">Zn(2)-C6 fungal-type domain-containing protein</fullName>
    </recommendedName>
</protein>
<dbReference type="Pfam" id="PF11951">
    <property type="entry name" value="Fungal_trans_2"/>
    <property type="match status" value="1"/>
</dbReference>
<dbReference type="InterPro" id="IPR001138">
    <property type="entry name" value="Zn2Cys6_DnaBD"/>
</dbReference>
<evidence type="ECO:0000313" key="4">
    <source>
        <dbReference type="Proteomes" id="UP000799428"/>
    </source>
</evidence>
<organism evidence="3 4">
    <name type="scientific">Pleomassaria siparia CBS 279.74</name>
    <dbReference type="NCBI Taxonomy" id="1314801"/>
    <lineage>
        <taxon>Eukaryota</taxon>
        <taxon>Fungi</taxon>
        <taxon>Dikarya</taxon>
        <taxon>Ascomycota</taxon>
        <taxon>Pezizomycotina</taxon>
        <taxon>Dothideomycetes</taxon>
        <taxon>Pleosporomycetidae</taxon>
        <taxon>Pleosporales</taxon>
        <taxon>Pleomassariaceae</taxon>
        <taxon>Pleomassaria</taxon>
    </lineage>
</organism>
<gene>
    <name evidence="3" type="ORF">K504DRAFT_478698</name>
</gene>
<dbReference type="EMBL" id="MU005764">
    <property type="protein sequence ID" value="KAF2715590.1"/>
    <property type="molecule type" value="Genomic_DNA"/>
</dbReference>
<dbReference type="PANTHER" id="PTHR47784">
    <property type="entry name" value="STEROL UPTAKE CONTROL PROTEIN 2"/>
    <property type="match status" value="1"/>
</dbReference>
<reference evidence="3" key="1">
    <citation type="journal article" date="2020" name="Stud. Mycol.">
        <title>101 Dothideomycetes genomes: a test case for predicting lifestyles and emergence of pathogens.</title>
        <authorList>
            <person name="Haridas S."/>
            <person name="Albert R."/>
            <person name="Binder M."/>
            <person name="Bloem J."/>
            <person name="Labutti K."/>
            <person name="Salamov A."/>
            <person name="Andreopoulos B."/>
            <person name="Baker S."/>
            <person name="Barry K."/>
            <person name="Bills G."/>
            <person name="Bluhm B."/>
            <person name="Cannon C."/>
            <person name="Castanera R."/>
            <person name="Culley D."/>
            <person name="Daum C."/>
            <person name="Ezra D."/>
            <person name="Gonzalez J."/>
            <person name="Henrissat B."/>
            <person name="Kuo A."/>
            <person name="Liang C."/>
            <person name="Lipzen A."/>
            <person name="Lutzoni F."/>
            <person name="Magnuson J."/>
            <person name="Mondo S."/>
            <person name="Nolan M."/>
            <person name="Ohm R."/>
            <person name="Pangilinan J."/>
            <person name="Park H.-J."/>
            <person name="Ramirez L."/>
            <person name="Alfaro M."/>
            <person name="Sun H."/>
            <person name="Tritt A."/>
            <person name="Yoshinaga Y."/>
            <person name="Zwiers L.-H."/>
            <person name="Turgeon B."/>
            <person name="Goodwin S."/>
            <person name="Spatafora J."/>
            <person name="Crous P."/>
            <person name="Grigoriev I."/>
        </authorList>
    </citation>
    <scope>NUCLEOTIDE SEQUENCE</scope>
    <source>
        <strain evidence="3">CBS 279.74</strain>
    </source>
</reference>
<dbReference type="InterPro" id="IPR053157">
    <property type="entry name" value="Sterol_Uptake_Regulator"/>
</dbReference>
<accession>A0A6G1KS03</accession>
<dbReference type="GO" id="GO:0001228">
    <property type="term" value="F:DNA-binding transcription activator activity, RNA polymerase II-specific"/>
    <property type="evidence" value="ECO:0007669"/>
    <property type="project" value="TreeGrafter"/>
</dbReference>
<dbReference type="OrthoDB" id="5386330at2759"/>
<evidence type="ECO:0000259" key="2">
    <source>
        <dbReference type="PROSITE" id="PS50048"/>
    </source>
</evidence>
<proteinExistence type="predicted"/>
<feature type="domain" description="Zn(2)-C6 fungal-type" evidence="2">
    <location>
        <begin position="19"/>
        <end position="49"/>
    </location>
</feature>
<dbReference type="CDD" id="cd00067">
    <property type="entry name" value="GAL4"/>
    <property type="match status" value="1"/>
</dbReference>
<dbReference type="PRINTS" id="PR00755">
    <property type="entry name" value="AFLATOXINBRP"/>
</dbReference>
<dbReference type="Gene3D" id="4.10.240.10">
    <property type="entry name" value="Zn(2)-C6 fungal-type DNA-binding domain"/>
    <property type="match status" value="1"/>
</dbReference>
<dbReference type="SMART" id="SM00066">
    <property type="entry name" value="GAL4"/>
    <property type="match status" value="1"/>
</dbReference>
<dbReference type="InterPro" id="IPR036864">
    <property type="entry name" value="Zn2-C6_fun-type_DNA-bd_sf"/>
</dbReference>
<name>A0A6G1KS03_9PLEO</name>
<sequence>MVDTVKSVTRRSHRKSRTGCHECKRRRIKCNEEKPQCGNCIRHHMGCVYLSTGAMPVNQSPSEPPLPSISSSLSTLAAKSPLISRDSTYQTYNPSDVRGSRLLFDMEDLDLLHHWTLVTSISIEPTAEVSHIWQTVFPQLGLQHPHLMHSILSLSALHKAYSNPTNKQPYMLKGAQHHSESLLGFKAGITQSGDADDGALFVNATLIFIYAFVTSGPLYDINEDSADAASRTSRVLGTDWIPLLRGIRTILQPTYYRIKHSSLGFLLSIGNWDELDPDALSIPADKELLRIKEIWRGGENAEIYDETLYLLRTFCAWNAQFQDPKEGIEVPSPGYNGEMSGPFIFVSVAPEEYFKLLQQRQPCALILFAYFGTLLHSLGHFWWMEGCGKSIVAVVDECLGPFWDTFLEWPRRTVGLNQGDNQK</sequence>
<dbReference type="Pfam" id="PF00172">
    <property type="entry name" value="Zn_clus"/>
    <property type="match status" value="1"/>
</dbReference>
<dbReference type="PROSITE" id="PS50048">
    <property type="entry name" value="ZN2_CY6_FUNGAL_2"/>
    <property type="match status" value="1"/>
</dbReference>